<dbReference type="CDD" id="cd00030">
    <property type="entry name" value="C2"/>
    <property type="match status" value="1"/>
</dbReference>
<proteinExistence type="predicted"/>
<evidence type="ECO:0000313" key="2">
    <source>
        <dbReference type="EMBL" id="KAK9815966.1"/>
    </source>
</evidence>
<name>A0AAW1PQL2_9CHLO</name>
<dbReference type="InterPro" id="IPR035892">
    <property type="entry name" value="C2_domain_sf"/>
</dbReference>
<organism evidence="2 3">
    <name type="scientific">Apatococcus lobatus</name>
    <dbReference type="NCBI Taxonomy" id="904363"/>
    <lineage>
        <taxon>Eukaryota</taxon>
        <taxon>Viridiplantae</taxon>
        <taxon>Chlorophyta</taxon>
        <taxon>core chlorophytes</taxon>
        <taxon>Trebouxiophyceae</taxon>
        <taxon>Chlorellales</taxon>
        <taxon>Chlorellaceae</taxon>
        <taxon>Apatococcus</taxon>
    </lineage>
</organism>
<accession>A0AAW1PQL2</accession>
<dbReference type="AlphaFoldDB" id="A0AAW1PQL2"/>
<gene>
    <name evidence="2" type="ORF">WJX74_002020</name>
</gene>
<keyword evidence="3" id="KW-1185">Reference proteome</keyword>
<keyword evidence="1" id="KW-0812">Transmembrane</keyword>
<reference evidence="2 3" key="1">
    <citation type="journal article" date="2024" name="Nat. Commun.">
        <title>Phylogenomics reveals the evolutionary origins of lichenization in chlorophyte algae.</title>
        <authorList>
            <person name="Puginier C."/>
            <person name="Libourel C."/>
            <person name="Otte J."/>
            <person name="Skaloud P."/>
            <person name="Haon M."/>
            <person name="Grisel S."/>
            <person name="Petersen M."/>
            <person name="Berrin J.G."/>
            <person name="Delaux P.M."/>
            <person name="Dal Grande F."/>
            <person name="Keller J."/>
        </authorList>
    </citation>
    <scope>NUCLEOTIDE SEQUENCE [LARGE SCALE GENOMIC DNA]</scope>
    <source>
        <strain evidence="2 3">SAG 2145</strain>
    </source>
</reference>
<keyword evidence="1" id="KW-0472">Membrane</keyword>
<dbReference type="SUPFAM" id="SSF49562">
    <property type="entry name" value="C2 domain (Calcium/lipid-binding domain, CaLB)"/>
    <property type="match status" value="1"/>
</dbReference>
<feature type="transmembrane region" description="Helical" evidence="1">
    <location>
        <begin position="392"/>
        <end position="413"/>
    </location>
</feature>
<evidence type="ECO:0000256" key="1">
    <source>
        <dbReference type="SAM" id="Phobius"/>
    </source>
</evidence>
<dbReference type="Proteomes" id="UP001438707">
    <property type="component" value="Unassembled WGS sequence"/>
</dbReference>
<keyword evidence="1" id="KW-1133">Transmembrane helix</keyword>
<evidence type="ECO:0000313" key="3">
    <source>
        <dbReference type="Proteomes" id="UP001438707"/>
    </source>
</evidence>
<sequence length="811" mass="89037">MKLGKQVYEWPVWGFIRSVRQQLQEGSGLVWTKPYVRLRIGSEKATSRSTSKLKMEIGREVVWDQVLTFPNTKEGTCHLEVQLRCRDRLHRKVCLGAGSDTFVTTEDMNHHLIRLTDRHQKHVGNICFGAKLKLKSRSSADRPWLDGELEAESAAPLNKSRQVFLQTSWKEQYEDLARQLVPKVPVSVAVVSSHKDTAEVVRQLKGWADTAKVKLHWVPCQQSASRTQKGKEKKLSVKTFITDNELMGSKYDAWIYVMGAEVEPGSKDKEASHELKHARALLKGLLKRDRLPLTIIHSLPALEPAACMEALQITKDSNATVFYLPAEGRPAQMIPGTPLSPLGHFLHPWAAPQEAVKAAVPCLHAKVAVNMLVRREVDRQLRRHKNPKATTVLWVGLSHTGLGILVPLLPYIGIPLLIAESFTRMFYHVLHVCHTAGIIYNLRDAWAILKGAITKKELEGLKRNPKLTKTALEDAAKDGGKAGLEGAAEAIFVEIGVIITKKLASTGAKQVLEQACAAIASQVVTYVFPAIGTLLTIAMLPHTYHKIHQMVTCLAYTYHENWAFIGGLRLPMVYEKLAMKHPDQAAHLPKAMRLEADGDDSSEDLITTQWETPPQYGAPLPYMGGPMYHWESASSRETAPSMQSQGSRSLSAGLYGTALASQPSPMSFHLDLGLPPGVGSTNPSSMNTSFSGSDYSGSNHFKATNFGLGGDAYFQIAQQAPYPGAASSSGSMRGYLPSDPFAAWAPPATDMLQQPFSEGPEPFMGTDIGPGAPRSADLSPIIQQEHSIDSAFVYMRFQQGAQAGLLLSALS</sequence>
<comment type="caution">
    <text evidence="2">The sequence shown here is derived from an EMBL/GenBank/DDBJ whole genome shotgun (WGS) entry which is preliminary data.</text>
</comment>
<protein>
    <recommendedName>
        <fullName evidence="4">C2 domain-containing protein</fullName>
    </recommendedName>
</protein>
<dbReference type="EMBL" id="JALJOS010000110">
    <property type="protein sequence ID" value="KAK9815966.1"/>
    <property type="molecule type" value="Genomic_DNA"/>
</dbReference>
<evidence type="ECO:0008006" key="4">
    <source>
        <dbReference type="Google" id="ProtNLM"/>
    </source>
</evidence>